<evidence type="ECO:0000259" key="9">
    <source>
        <dbReference type="Pfam" id="PF02224"/>
    </source>
</evidence>
<reference evidence="10" key="1">
    <citation type="submission" date="2022-12" db="EMBL/GenBank/DDBJ databases">
        <title>Bacterial isolates from different developmental stages of Nematostella vectensis.</title>
        <authorList>
            <person name="Fraune S."/>
        </authorList>
    </citation>
    <scope>NUCLEOTIDE SEQUENCE</scope>
    <source>
        <strain evidence="10">G21632-S1</strain>
    </source>
</reference>
<evidence type="ECO:0000256" key="2">
    <source>
        <dbReference type="ARBA" id="ARBA00022679"/>
    </source>
</evidence>
<evidence type="ECO:0000256" key="3">
    <source>
        <dbReference type="ARBA" id="ARBA00022741"/>
    </source>
</evidence>
<keyword evidence="8" id="KW-0963">Cytoplasm</keyword>
<dbReference type="InterPro" id="IPR003136">
    <property type="entry name" value="Cytidylate_kin"/>
</dbReference>
<dbReference type="InterPro" id="IPR011994">
    <property type="entry name" value="Cytidylate_kinase_dom"/>
</dbReference>
<dbReference type="Pfam" id="PF02224">
    <property type="entry name" value="Cytidylate_kin"/>
    <property type="match status" value="1"/>
</dbReference>
<comment type="catalytic activity">
    <reaction evidence="7 8">
        <text>CMP + ATP = CDP + ADP</text>
        <dbReference type="Rhea" id="RHEA:11600"/>
        <dbReference type="ChEBI" id="CHEBI:30616"/>
        <dbReference type="ChEBI" id="CHEBI:58069"/>
        <dbReference type="ChEBI" id="CHEBI:60377"/>
        <dbReference type="ChEBI" id="CHEBI:456216"/>
        <dbReference type="EC" id="2.7.4.25"/>
    </reaction>
</comment>
<proteinExistence type="inferred from homology"/>
<evidence type="ECO:0000256" key="6">
    <source>
        <dbReference type="ARBA" id="ARBA00047615"/>
    </source>
</evidence>
<dbReference type="Gene3D" id="3.40.50.300">
    <property type="entry name" value="P-loop containing nucleotide triphosphate hydrolases"/>
    <property type="match status" value="1"/>
</dbReference>
<organism evidence="10 11">
    <name type="scientific">Henriciella marina</name>
    <dbReference type="NCBI Taxonomy" id="453851"/>
    <lineage>
        <taxon>Bacteria</taxon>
        <taxon>Pseudomonadati</taxon>
        <taxon>Pseudomonadota</taxon>
        <taxon>Alphaproteobacteria</taxon>
        <taxon>Hyphomonadales</taxon>
        <taxon>Hyphomonadaceae</taxon>
        <taxon>Henriciella</taxon>
    </lineage>
</organism>
<protein>
    <recommendedName>
        <fullName evidence="8">Cytidylate kinase</fullName>
        <shortName evidence="8">CK</shortName>
        <ecNumber evidence="8">2.7.4.25</ecNumber>
    </recommendedName>
    <alternativeName>
        <fullName evidence="8">Cytidine monophosphate kinase</fullName>
        <shortName evidence="8">CMP kinase</shortName>
    </alternativeName>
</protein>
<comment type="subcellular location">
    <subcellularLocation>
        <location evidence="8">Cytoplasm</location>
    </subcellularLocation>
</comment>
<dbReference type="NCBIfam" id="TIGR00017">
    <property type="entry name" value="cmk"/>
    <property type="match status" value="1"/>
</dbReference>
<evidence type="ECO:0000256" key="8">
    <source>
        <dbReference type="HAMAP-Rule" id="MF_00238"/>
    </source>
</evidence>
<dbReference type="Proteomes" id="UP001083770">
    <property type="component" value="Unassembled WGS sequence"/>
</dbReference>
<name>A0ABT4LSA0_9PROT</name>
<accession>A0ABT4LSA0</accession>
<dbReference type="InterPro" id="IPR027417">
    <property type="entry name" value="P-loop_NTPase"/>
</dbReference>
<evidence type="ECO:0000256" key="5">
    <source>
        <dbReference type="ARBA" id="ARBA00022840"/>
    </source>
</evidence>
<sequence>MIIAIDGTLASGKGTIARRLSDLFALPHMDTGRLYRATGVAAMNADADLTDAAAIAEIASRLEPSLFTEAELRTAEAGLAASKVAVLPEVRAALLELQRNFAHQPTGAILDGRDIGTVVCPEADVKLWIDADVEVRARRRHAELEAAGDTISLEDLTAQLRERDERDRNRKDAPMVAAADAILIDTTDLTIDAAVNKARAAVEKANSRTG</sequence>
<keyword evidence="3 8" id="KW-0547">Nucleotide-binding</keyword>
<dbReference type="HAMAP" id="MF_00238">
    <property type="entry name" value="Cytidyl_kinase_type1"/>
    <property type="match status" value="1"/>
</dbReference>
<dbReference type="CDD" id="cd02020">
    <property type="entry name" value="CMPK"/>
    <property type="match status" value="1"/>
</dbReference>
<feature type="domain" description="Cytidylate kinase" evidence="9">
    <location>
        <begin position="3"/>
        <end position="202"/>
    </location>
</feature>
<dbReference type="GO" id="GO:0016301">
    <property type="term" value="F:kinase activity"/>
    <property type="evidence" value="ECO:0007669"/>
    <property type="project" value="UniProtKB-KW"/>
</dbReference>
<dbReference type="EMBL" id="JAPWGW010000001">
    <property type="protein sequence ID" value="MCZ4297238.1"/>
    <property type="molecule type" value="Genomic_DNA"/>
</dbReference>
<dbReference type="RefSeq" id="WP_269401387.1">
    <property type="nucleotide sequence ID" value="NZ_JAPWGW010000001.1"/>
</dbReference>
<keyword evidence="4 8" id="KW-0418">Kinase</keyword>
<evidence type="ECO:0000256" key="1">
    <source>
        <dbReference type="ARBA" id="ARBA00009427"/>
    </source>
</evidence>
<evidence type="ECO:0000256" key="4">
    <source>
        <dbReference type="ARBA" id="ARBA00022777"/>
    </source>
</evidence>
<dbReference type="SUPFAM" id="SSF52540">
    <property type="entry name" value="P-loop containing nucleoside triphosphate hydrolases"/>
    <property type="match status" value="1"/>
</dbReference>
<comment type="catalytic activity">
    <reaction evidence="6 8">
        <text>dCMP + ATP = dCDP + ADP</text>
        <dbReference type="Rhea" id="RHEA:25094"/>
        <dbReference type="ChEBI" id="CHEBI:30616"/>
        <dbReference type="ChEBI" id="CHEBI:57566"/>
        <dbReference type="ChEBI" id="CHEBI:58593"/>
        <dbReference type="ChEBI" id="CHEBI:456216"/>
        <dbReference type="EC" id="2.7.4.25"/>
    </reaction>
</comment>
<dbReference type="EC" id="2.7.4.25" evidence="8"/>
<keyword evidence="11" id="KW-1185">Reference proteome</keyword>
<comment type="similarity">
    <text evidence="1 8">Belongs to the cytidylate kinase family. Type 1 subfamily.</text>
</comment>
<keyword evidence="5 8" id="KW-0067">ATP-binding</keyword>
<comment type="caution">
    <text evidence="10">The sequence shown here is derived from an EMBL/GenBank/DDBJ whole genome shotgun (WGS) entry which is preliminary data.</text>
</comment>
<feature type="binding site" evidence="8">
    <location>
        <begin position="7"/>
        <end position="15"/>
    </location>
    <ligand>
        <name>ATP</name>
        <dbReference type="ChEBI" id="CHEBI:30616"/>
    </ligand>
</feature>
<evidence type="ECO:0000313" key="11">
    <source>
        <dbReference type="Proteomes" id="UP001083770"/>
    </source>
</evidence>
<evidence type="ECO:0000256" key="7">
    <source>
        <dbReference type="ARBA" id="ARBA00048478"/>
    </source>
</evidence>
<keyword evidence="2 8" id="KW-0808">Transferase</keyword>
<evidence type="ECO:0000313" key="10">
    <source>
        <dbReference type="EMBL" id="MCZ4297238.1"/>
    </source>
</evidence>
<gene>
    <name evidence="8 10" type="primary">cmk</name>
    <name evidence="10" type="ORF">O4G74_04105</name>
</gene>